<dbReference type="InParanoid" id="A0A3N4KU89"/>
<dbReference type="AlphaFoldDB" id="A0A3N4KU89"/>
<keyword evidence="1" id="KW-0812">Transmembrane</keyword>
<keyword evidence="3" id="KW-1185">Reference proteome</keyword>
<evidence type="ECO:0000313" key="3">
    <source>
        <dbReference type="Proteomes" id="UP000277580"/>
    </source>
</evidence>
<keyword evidence="1" id="KW-1133">Transmembrane helix</keyword>
<keyword evidence="1" id="KW-0472">Membrane</keyword>
<dbReference type="Proteomes" id="UP000277580">
    <property type="component" value="Unassembled WGS sequence"/>
</dbReference>
<dbReference type="EMBL" id="ML119125">
    <property type="protein sequence ID" value="RPB13058.1"/>
    <property type="molecule type" value="Genomic_DNA"/>
</dbReference>
<gene>
    <name evidence="2" type="ORF">P167DRAFT_142326</name>
</gene>
<reference evidence="2 3" key="1">
    <citation type="journal article" date="2018" name="Nat. Ecol. Evol.">
        <title>Pezizomycetes genomes reveal the molecular basis of ectomycorrhizal truffle lifestyle.</title>
        <authorList>
            <person name="Murat C."/>
            <person name="Payen T."/>
            <person name="Noel B."/>
            <person name="Kuo A."/>
            <person name="Morin E."/>
            <person name="Chen J."/>
            <person name="Kohler A."/>
            <person name="Krizsan K."/>
            <person name="Balestrini R."/>
            <person name="Da Silva C."/>
            <person name="Montanini B."/>
            <person name="Hainaut M."/>
            <person name="Levati E."/>
            <person name="Barry K.W."/>
            <person name="Belfiori B."/>
            <person name="Cichocki N."/>
            <person name="Clum A."/>
            <person name="Dockter R.B."/>
            <person name="Fauchery L."/>
            <person name="Guy J."/>
            <person name="Iotti M."/>
            <person name="Le Tacon F."/>
            <person name="Lindquist E.A."/>
            <person name="Lipzen A."/>
            <person name="Malagnac F."/>
            <person name="Mello A."/>
            <person name="Molinier V."/>
            <person name="Miyauchi S."/>
            <person name="Poulain J."/>
            <person name="Riccioni C."/>
            <person name="Rubini A."/>
            <person name="Sitrit Y."/>
            <person name="Splivallo R."/>
            <person name="Traeger S."/>
            <person name="Wang M."/>
            <person name="Zifcakova L."/>
            <person name="Wipf D."/>
            <person name="Zambonelli A."/>
            <person name="Paolocci F."/>
            <person name="Nowrousian M."/>
            <person name="Ottonello S."/>
            <person name="Baldrian P."/>
            <person name="Spatafora J.W."/>
            <person name="Henrissat B."/>
            <person name="Nagy L.G."/>
            <person name="Aury J.M."/>
            <person name="Wincker P."/>
            <person name="Grigoriev I.V."/>
            <person name="Bonfante P."/>
            <person name="Martin F.M."/>
        </authorList>
    </citation>
    <scope>NUCLEOTIDE SEQUENCE [LARGE SCALE GENOMIC DNA]</scope>
    <source>
        <strain evidence="2 3">CCBAS932</strain>
    </source>
</reference>
<protein>
    <submittedName>
        <fullName evidence="2">Uncharacterized protein</fullName>
    </submittedName>
</protein>
<evidence type="ECO:0000313" key="2">
    <source>
        <dbReference type="EMBL" id="RPB13058.1"/>
    </source>
</evidence>
<sequence length="113" mass="12682">MQHDGRNIFYPLSPDQTAFVLSYCILMWALYIGGSQLGLVSMIESLFSCLGRIRLELTSPTNCPGFDRTEGWNFGYIPRHSDHSSFCLWAGKEICGPNFNSPVHPSDLCTSFL</sequence>
<proteinExistence type="predicted"/>
<evidence type="ECO:0000256" key="1">
    <source>
        <dbReference type="SAM" id="Phobius"/>
    </source>
</evidence>
<name>A0A3N4KU89_9PEZI</name>
<feature type="transmembrane region" description="Helical" evidence="1">
    <location>
        <begin position="20"/>
        <end position="43"/>
    </location>
</feature>
<accession>A0A3N4KU89</accession>
<organism evidence="2 3">
    <name type="scientific">Morchella conica CCBAS932</name>
    <dbReference type="NCBI Taxonomy" id="1392247"/>
    <lineage>
        <taxon>Eukaryota</taxon>
        <taxon>Fungi</taxon>
        <taxon>Dikarya</taxon>
        <taxon>Ascomycota</taxon>
        <taxon>Pezizomycotina</taxon>
        <taxon>Pezizomycetes</taxon>
        <taxon>Pezizales</taxon>
        <taxon>Morchellaceae</taxon>
        <taxon>Morchella</taxon>
    </lineage>
</organism>